<dbReference type="RefSeq" id="XP_002429012.1">
    <property type="nucleotide sequence ID" value="XM_002428967.1"/>
</dbReference>
<dbReference type="AlphaFoldDB" id="E0VSB8"/>
<feature type="transmembrane region" description="Helical" evidence="1">
    <location>
        <begin position="389"/>
        <end position="410"/>
    </location>
</feature>
<protein>
    <recommendedName>
        <fullName evidence="5">Protein brambleberry</fullName>
    </recommendedName>
</protein>
<keyword evidence="1" id="KW-0472">Membrane</keyword>
<reference evidence="3" key="3">
    <citation type="submission" date="2020-05" db="UniProtKB">
        <authorList>
            <consortium name="EnsemblMetazoa"/>
        </authorList>
    </citation>
    <scope>IDENTIFICATION</scope>
    <source>
        <strain evidence="3">USDA</strain>
    </source>
</reference>
<dbReference type="InParanoid" id="E0VSB8"/>
<feature type="transmembrane region" description="Helical" evidence="1">
    <location>
        <begin position="12"/>
        <end position="36"/>
    </location>
</feature>
<dbReference type="HOGENOM" id="CLU_027987_0_0_1"/>
<reference evidence="2" key="1">
    <citation type="submission" date="2007-04" db="EMBL/GenBank/DDBJ databases">
        <title>Annotation of Pediculus humanus corporis strain USDA.</title>
        <authorList>
            <person name="Kirkness E."/>
            <person name="Hannick L."/>
            <person name="Hass B."/>
            <person name="Bruggner R."/>
            <person name="Lawson D."/>
            <person name="Bidwell S."/>
            <person name="Joardar V."/>
            <person name="Caler E."/>
            <person name="Walenz B."/>
            <person name="Inman J."/>
            <person name="Schobel S."/>
            <person name="Galinsky K."/>
            <person name="Amedeo P."/>
            <person name="Strausberg R."/>
        </authorList>
    </citation>
    <scope>NUCLEOTIDE SEQUENCE</scope>
    <source>
        <strain evidence="2">USDA</strain>
    </source>
</reference>
<dbReference type="InterPro" id="IPR040346">
    <property type="entry name" value="GEX1/Brambleberry"/>
</dbReference>
<dbReference type="VEuPathDB" id="VectorBase:PHUM415040"/>
<evidence type="ECO:0008006" key="5">
    <source>
        <dbReference type="Google" id="ProtNLM"/>
    </source>
</evidence>
<gene>
    <name evidence="3" type="primary">8234335</name>
    <name evidence="2" type="ORF">Phum_PHUM415040</name>
</gene>
<keyword evidence="1" id="KW-1133">Transmembrane helix</keyword>
<dbReference type="GeneID" id="8234335"/>
<sequence>MLMQHKFFKYVLFCLIFNCLNYLKVTNAFIFNWFWLENDKNQEIKLPFATIPYEHKTIDEKFLEEASKYTDLLKTSSLDVCQHKIILQIKTSCSSMNEEELAKMSVNLLNCQSEVDGRRIFPCDESMSLKDCTKNMDATMWNAYHLMNNRARAVCLAARRAHFQILSEMTINKLMATAHNQIEKMTSLMEGQEKLESLTLSTIGSVEQGHQKLMEQQENFKKSQKTVHDFVTMNLEQLTNEKALIAAGNKELVKMTQTIKEKLDEANKQLGIQSEERTNNHEKLLHDIQTLQHQASTIFKQIDKSVEKLLGQHDIASENYKTTLYNLEKINETVYYLLKVFNMTKNEVDDKLYWIQDYLDYTVLSIIVPLNLFVSYDHGPERALNFSQMTILLASSVIAIALFHQTYNYFIRRKRNDQKLLNNETDYLCDDYNKYEENVENVRKTTFSQRIPYNSRITHRLNQLLSFLFGWFGKKSKNVSEFKSKFPEDDNIIHSFSLEKRRENFNDWREFTPYQEDGYQQSVHSRVSEWLHGSPRSYCSAVCRSGRRCKNTVYSGRDVCHKHLTGNSIIG</sequence>
<organism>
    <name type="scientific">Pediculus humanus subsp. corporis</name>
    <name type="common">Body louse</name>
    <dbReference type="NCBI Taxonomy" id="121224"/>
    <lineage>
        <taxon>Eukaryota</taxon>
        <taxon>Metazoa</taxon>
        <taxon>Ecdysozoa</taxon>
        <taxon>Arthropoda</taxon>
        <taxon>Hexapoda</taxon>
        <taxon>Insecta</taxon>
        <taxon>Pterygota</taxon>
        <taxon>Neoptera</taxon>
        <taxon>Paraneoptera</taxon>
        <taxon>Psocodea</taxon>
        <taxon>Troctomorpha</taxon>
        <taxon>Phthiraptera</taxon>
        <taxon>Anoplura</taxon>
        <taxon>Pediculidae</taxon>
        <taxon>Pediculus</taxon>
    </lineage>
</organism>
<reference evidence="2" key="2">
    <citation type="submission" date="2007-04" db="EMBL/GenBank/DDBJ databases">
        <title>The genome of the human body louse.</title>
        <authorList>
            <consortium name="The Human Body Louse Genome Consortium"/>
            <person name="Kirkness E."/>
            <person name="Walenz B."/>
            <person name="Hass B."/>
            <person name="Bruggner R."/>
            <person name="Strausberg R."/>
        </authorList>
    </citation>
    <scope>NUCLEOTIDE SEQUENCE</scope>
    <source>
        <strain evidence="2">USDA</strain>
    </source>
</reference>
<dbReference type="Proteomes" id="UP000009046">
    <property type="component" value="Unassembled WGS sequence"/>
</dbReference>
<proteinExistence type="predicted"/>
<dbReference type="STRING" id="121224.E0VSB8"/>
<dbReference type="eggNOG" id="ENOG502QRBT">
    <property type="taxonomic scope" value="Eukaryota"/>
</dbReference>
<evidence type="ECO:0000313" key="4">
    <source>
        <dbReference type="Proteomes" id="UP000009046"/>
    </source>
</evidence>
<dbReference type="EnsemblMetazoa" id="PHUM415040-RA">
    <property type="protein sequence ID" value="PHUM415040-PA"/>
    <property type="gene ID" value="PHUM415040"/>
</dbReference>
<dbReference type="OrthoDB" id="5978806at2759"/>
<dbReference type="KEGG" id="phu:Phum_PHUM415040"/>
<evidence type="ECO:0000256" key="1">
    <source>
        <dbReference type="SAM" id="Phobius"/>
    </source>
</evidence>
<dbReference type="EMBL" id="DS235748">
    <property type="protein sequence ID" value="EEB16274.1"/>
    <property type="molecule type" value="Genomic_DNA"/>
</dbReference>
<name>E0VSB8_PEDHC</name>
<evidence type="ECO:0000313" key="3">
    <source>
        <dbReference type="EnsemblMetazoa" id="PHUM415040-PA"/>
    </source>
</evidence>
<keyword evidence="4" id="KW-1185">Reference proteome</keyword>
<dbReference type="PANTHER" id="PTHR33538">
    <property type="entry name" value="PROTEIN GAMETE EXPRESSED 1"/>
    <property type="match status" value="1"/>
</dbReference>
<keyword evidence="1" id="KW-0812">Transmembrane</keyword>
<dbReference type="CTD" id="8234335"/>
<evidence type="ECO:0000313" key="2">
    <source>
        <dbReference type="EMBL" id="EEB16274.1"/>
    </source>
</evidence>
<dbReference type="EMBL" id="AAZO01005095">
    <property type="status" value="NOT_ANNOTATED_CDS"/>
    <property type="molecule type" value="Genomic_DNA"/>
</dbReference>
<accession>E0VSB8</accession>
<dbReference type="PANTHER" id="PTHR33538:SF1">
    <property type="entry name" value="PROTEIN BRAMBLEBERRY"/>
    <property type="match status" value="1"/>
</dbReference>